<name>A0ABX7Q6B1_9BACT</name>
<proteinExistence type="predicted"/>
<accession>A0ABX7Q6B1</accession>
<gene>
    <name evidence="1" type="ORF">JZM60_06415</name>
</gene>
<protein>
    <submittedName>
        <fullName evidence="1">Uncharacterized protein</fullName>
    </submittedName>
</protein>
<organism evidence="1 2">
    <name type="scientific">Geobacter benzoatilyticus</name>
    <dbReference type="NCBI Taxonomy" id="2815309"/>
    <lineage>
        <taxon>Bacteria</taxon>
        <taxon>Pseudomonadati</taxon>
        <taxon>Thermodesulfobacteriota</taxon>
        <taxon>Desulfuromonadia</taxon>
        <taxon>Geobacterales</taxon>
        <taxon>Geobacteraceae</taxon>
        <taxon>Geobacter</taxon>
    </lineage>
</organism>
<evidence type="ECO:0000313" key="1">
    <source>
        <dbReference type="EMBL" id="QSV46894.1"/>
    </source>
</evidence>
<sequence length="198" mass="22645">MSFDLKTIGEELDIVNHEIYFGVTSSDDNADTEDGFSIDNWKLDYLHFSIVQREDEDIFHVIDWFEKKISPNIDEFEKCDDYIAKIASTRFKSMNEVNLQKKYFSGMLRCALDEDEDGMSSITDKKGGEILFYDYSDEEPVIDIGYQNCIFCITSSRPSKISNGAIIEDDASVFEPGSTPMDKFKSALYTEELSLFGN</sequence>
<reference evidence="1 2" key="1">
    <citation type="submission" date="2021-03" db="EMBL/GenBank/DDBJ databases">
        <title>Geobacter metallireducens gen. nov. sp. nov., a microorganism capable of coupling the complete oxidation of organic compounds to the reduction of iron and other metals.</title>
        <authorList>
            <person name="Li Y."/>
        </authorList>
    </citation>
    <scope>NUCLEOTIDE SEQUENCE [LARGE SCALE GENOMIC DNA]</scope>
    <source>
        <strain evidence="1 2">Jerry-YX</strain>
    </source>
</reference>
<dbReference type="RefSeq" id="WP_207164672.1">
    <property type="nucleotide sequence ID" value="NZ_CP071382.1"/>
</dbReference>
<keyword evidence="2" id="KW-1185">Reference proteome</keyword>
<dbReference type="Proteomes" id="UP000663651">
    <property type="component" value="Chromosome"/>
</dbReference>
<dbReference type="EMBL" id="CP071382">
    <property type="protein sequence ID" value="QSV46894.1"/>
    <property type="molecule type" value="Genomic_DNA"/>
</dbReference>
<evidence type="ECO:0000313" key="2">
    <source>
        <dbReference type="Proteomes" id="UP000663651"/>
    </source>
</evidence>